<comment type="similarity">
    <text evidence="1">Belongs to the sel-1 family.</text>
</comment>
<evidence type="ECO:0000313" key="2">
    <source>
        <dbReference type="EMBL" id="CAG8543577.1"/>
    </source>
</evidence>
<dbReference type="Gene3D" id="1.25.40.10">
    <property type="entry name" value="Tetratricopeptide repeat domain"/>
    <property type="match status" value="1"/>
</dbReference>
<proteinExistence type="inferred from homology"/>
<organism evidence="2 3">
    <name type="scientific">Cetraspora pellucida</name>
    <dbReference type="NCBI Taxonomy" id="1433469"/>
    <lineage>
        <taxon>Eukaryota</taxon>
        <taxon>Fungi</taxon>
        <taxon>Fungi incertae sedis</taxon>
        <taxon>Mucoromycota</taxon>
        <taxon>Glomeromycotina</taxon>
        <taxon>Glomeromycetes</taxon>
        <taxon>Diversisporales</taxon>
        <taxon>Gigasporaceae</taxon>
        <taxon>Cetraspora</taxon>
    </lineage>
</organism>
<dbReference type="InterPro" id="IPR050767">
    <property type="entry name" value="Sel1_AlgK"/>
</dbReference>
<dbReference type="AlphaFoldDB" id="A0A9N9ASM1"/>
<dbReference type="SUPFAM" id="SSF81901">
    <property type="entry name" value="HCP-like"/>
    <property type="match status" value="1"/>
</dbReference>
<evidence type="ECO:0000313" key="3">
    <source>
        <dbReference type="Proteomes" id="UP000789759"/>
    </source>
</evidence>
<accession>A0A9N9ASM1</accession>
<evidence type="ECO:0000256" key="1">
    <source>
        <dbReference type="ARBA" id="ARBA00038101"/>
    </source>
</evidence>
<name>A0A9N9ASM1_9GLOM</name>
<sequence>MAENISSITDDIDTMIEATEGISIIGGGAAKVIGVGETIKPFIPIIATISDEQRRYDQESLESDLAEMSEFSENVQGTLKFVQGSLNILHQEVSIIKSKFCSKEKEPANTDTQISAPRIDPTLLKDIESEEPPQKAENSDITFVKKFYTKNAIAVSCETVIIDQKLFQSQKKQGYLAILGKLGECPNILKFFGVSTIKDSSTLRDIEHDPEERISIGKLYIMLANMQNKYVPSGYLPDLLPNKVMNLDDDKMAEEHVMSDDESLYFSKDDDEDLNDIEEILEVDQGIELHVTRDPAKRKEAWKCFVANAAKGHSKAIFWKGYYLWEGYYTDEKRTPEKIMEDRNEALHLFKSAADDGIAEAQLRYSFALKDLKQIKANDKYEEFMHYLRLAAENGNPVAMFNLSDIYINGKLKEKKDEITGIRYLKLAALNKNEKAILLANQMKLNIYDSNYN</sequence>
<dbReference type="InterPro" id="IPR011990">
    <property type="entry name" value="TPR-like_helical_dom_sf"/>
</dbReference>
<gene>
    <name evidence="2" type="ORF">CPELLU_LOCUS4412</name>
</gene>
<dbReference type="PANTHER" id="PTHR11102">
    <property type="entry name" value="SEL-1-LIKE PROTEIN"/>
    <property type="match status" value="1"/>
</dbReference>
<protein>
    <submittedName>
        <fullName evidence="2">2530_t:CDS:1</fullName>
    </submittedName>
</protein>
<dbReference type="InterPro" id="IPR006597">
    <property type="entry name" value="Sel1-like"/>
</dbReference>
<dbReference type="PANTHER" id="PTHR11102:SF160">
    <property type="entry name" value="ERAD-ASSOCIATED E3 UBIQUITIN-PROTEIN LIGASE COMPONENT HRD3"/>
    <property type="match status" value="1"/>
</dbReference>
<dbReference type="SMART" id="SM00671">
    <property type="entry name" value="SEL1"/>
    <property type="match status" value="1"/>
</dbReference>
<keyword evidence="3" id="KW-1185">Reference proteome</keyword>
<comment type="caution">
    <text evidence="2">The sequence shown here is derived from an EMBL/GenBank/DDBJ whole genome shotgun (WGS) entry which is preliminary data.</text>
</comment>
<dbReference type="Proteomes" id="UP000789759">
    <property type="component" value="Unassembled WGS sequence"/>
</dbReference>
<dbReference type="OrthoDB" id="2434929at2759"/>
<dbReference type="EMBL" id="CAJVQA010002326">
    <property type="protein sequence ID" value="CAG8543577.1"/>
    <property type="molecule type" value="Genomic_DNA"/>
</dbReference>
<reference evidence="2" key="1">
    <citation type="submission" date="2021-06" db="EMBL/GenBank/DDBJ databases">
        <authorList>
            <person name="Kallberg Y."/>
            <person name="Tangrot J."/>
            <person name="Rosling A."/>
        </authorList>
    </citation>
    <scope>NUCLEOTIDE SEQUENCE</scope>
    <source>
        <strain evidence="2">FL966</strain>
    </source>
</reference>
<dbReference type="Pfam" id="PF08238">
    <property type="entry name" value="Sel1"/>
    <property type="match status" value="3"/>
</dbReference>